<feature type="transmembrane region" description="Helical" evidence="7">
    <location>
        <begin position="252"/>
        <end position="268"/>
    </location>
</feature>
<accession>A0A5E6MGS5</accession>
<feature type="transmembrane region" description="Helical" evidence="7">
    <location>
        <begin position="94"/>
        <end position="115"/>
    </location>
</feature>
<keyword evidence="5" id="KW-0406">Ion transport</keyword>
<feature type="transmembrane region" description="Helical" evidence="7">
    <location>
        <begin position="229"/>
        <end position="246"/>
    </location>
</feature>
<dbReference type="PANTHER" id="PTHR32468:SF0">
    <property type="entry name" value="K(+)_H(+) ANTIPORTER 1"/>
    <property type="match status" value="1"/>
</dbReference>
<feature type="transmembrane region" description="Helical" evidence="7">
    <location>
        <begin position="342"/>
        <end position="362"/>
    </location>
</feature>
<evidence type="ECO:0000256" key="2">
    <source>
        <dbReference type="ARBA" id="ARBA00022448"/>
    </source>
</evidence>
<evidence type="ECO:0000259" key="8">
    <source>
        <dbReference type="Pfam" id="PF00999"/>
    </source>
</evidence>
<keyword evidence="3 7" id="KW-0812">Transmembrane</keyword>
<reference evidence="9" key="1">
    <citation type="submission" date="2019-09" db="EMBL/GenBank/DDBJ databases">
        <authorList>
            <person name="Cremers G."/>
        </authorList>
    </citation>
    <scope>NUCLEOTIDE SEQUENCE [LARGE SCALE GENOMIC DNA]</scope>
    <source>
        <strain evidence="9">3B</strain>
    </source>
</reference>
<gene>
    <name evidence="9" type="primary">gerN</name>
    <name evidence="9" type="ORF">MAMC_01585</name>
</gene>
<evidence type="ECO:0000313" key="9">
    <source>
        <dbReference type="EMBL" id="VVM07426.1"/>
    </source>
</evidence>
<feature type="transmembrane region" description="Helical" evidence="7">
    <location>
        <begin position="164"/>
        <end position="187"/>
    </location>
</feature>
<comment type="caution">
    <text evidence="9">The sequence shown here is derived from an EMBL/GenBank/DDBJ whole genome shotgun (WGS) entry which is preliminary data.</text>
</comment>
<dbReference type="InterPro" id="IPR050794">
    <property type="entry name" value="CPA2_transporter"/>
</dbReference>
<protein>
    <submittedName>
        <fullName evidence="9">Na(+)/H(+)-K(+) antiporter GerN</fullName>
    </submittedName>
</protein>
<evidence type="ECO:0000256" key="3">
    <source>
        <dbReference type="ARBA" id="ARBA00022692"/>
    </source>
</evidence>
<dbReference type="InterPro" id="IPR006153">
    <property type="entry name" value="Cation/H_exchanger_TM"/>
</dbReference>
<dbReference type="RefSeq" id="WP_178087745.1">
    <property type="nucleotide sequence ID" value="NZ_CABFUZ020000162.1"/>
</dbReference>
<keyword evidence="10" id="KW-1185">Reference proteome</keyword>
<keyword evidence="4 7" id="KW-1133">Transmembrane helix</keyword>
<evidence type="ECO:0000256" key="5">
    <source>
        <dbReference type="ARBA" id="ARBA00023065"/>
    </source>
</evidence>
<dbReference type="EMBL" id="CABFUZ020000162">
    <property type="protein sequence ID" value="VVM07426.1"/>
    <property type="molecule type" value="Genomic_DNA"/>
</dbReference>
<feature type="transmembrane region" description="Helical" evidence="7">
    <location>
        <begin position="280"/>
        <end position="298"/>
    </location>
</feature>
<feature type="transmembrane region" description="Helical" evidence="7">
    <location>
        <begin position="127"/>
        <end position="152"/>
    </location>
</feature>
<feature type="transmembrane region" description="Helical" evidence="7">
    <location>
        <begin position="61"/>
        <end position="82"/>
    </location>
</feature>
<evidence type="ECO:0000256" key="7">
    <source>
        <dbReference type="SAM" id="Phobius"/>
    </source>
</evidence>
<feature type="transmembrane region" description="Helical" evidence="7">
    <location>
        <begin position="193"/>
        <end position="217"/>
    </location>
</feature>
<evidence type="ECO:0000256" key="4">
    <source>
        <dbReference type="ARBA" id="ARBA00022989"/>
    </source>
</evidence>
<feature type="transmembrane region" description="Helical" evidence="7">
    <location>
        <begin position="374"/>
        <end position="393"/>
    </location>
</feature>
<proteinExistence type="predicted"/>
<evidence type="ECO:0000313" key="10">
    <source>
        <dbReference type="Proteomes" id="UP000381693"/>
    </source>
</evidence>
<dbReference type="GO" id="GO:0016020">
    <property type="term" value="C:membrane"/>
    <property type="evidence" value="ECO:0007669"/>
    <property type="project" value="UniProtKB-SubCell"/>
</dbReference>
<organism evidence="9 10">
    <name type="scientific">Methylacidimicrobium cyclopophantes</name>
    <dbReference type="NCBI Taxonomy" id="1041766"/>
    <lineage>
        <taxon>Bacteria</taxon>
        <taxon>Pseudomonadati</taxon>
        <taxon>Verrucomicrobiota</taxon>
        <taxon>Methylacidimicrobium</taxon>
    </lineage>
</organism>
<dbReference type="GO" id="GO:1902600">
    <property type="term" value="P:proton transmembrane transport"/>
    <property type="evidence" value="ECO:0007669"/>
    <property type="project" value="InterPro"/>
</dbReference>
<sequence>MKEIFLPIATILLVSRAAGWGVARLSQPLVMGEMVAGILLGPSVLGCVAPKTEEWLFPKEFSSVLSALGQVGISLFVFLAGMEFGIERRRISRAAAIAAGGIILPFLLGGCLALFLPRDGSFFAPHLSRAVAVCFLGTALCVTAFPVLVRIVQECGLAGTDVGNLVVAAGAITDGIAWGMFAAVLGFESGNGWAMTIAAGGGLLFAVLVLTVGRVGLESLARRVRRTRRSAPVVFGLVLVSVMLASSLMERLGLHAVFGSFLLGLAMPRNLLTKELASKMDFLVGAFLVPIFFAYSGMNTRLDLVATPQGLAAAALLLLAASFGKGAGCWAVARWSGEERDAAWIVGSLMNARGLMELVFANMARERGMIGPELFSMLVLMTLVTTILASPLVEWARRRGLCRLDSLSRSGGSVRSPCGTSDPAEL</sequence>
<dbReference type="InterPro" id="IPR038770">
    <property type="entry name" value="Na+/solute_symporter_sf"/>
</dbReference>
<comment type="subcellular location">
    <subcellularLocation>
        <location evidence="1">Membrane</location>
        <topology evidence="1">Multi-pass membrane protein</topology>
    </subcellularLocation>
</comment>
<evidence type="ECO:0000256" key="6">
    <source>
        <dbReference type="ARBA" id="ARBA00023136"/>
    </source>
</evidence>
<evidence type="ECO:0000256" key="1">
    <source>
        <dbReference type="ARBA" id="ARBA00004141"/>
    </source>
</evidence>
<dbReference type="Gene3D" id="1.20.1530.20">
    <property type="match status" value="1"/>
</dbReference>
<dbReference type="Proteomes" id="UP000381693">
    <property type="component" value="Unassembled WGS sequence"/>
</dbReference>
<dbReference type="PANTHER" id="PTHR32468">
    <property type="entry name" value="CATION/H + ANTIPORTER"/>
    <property type="match status" value="1"/>
</dbReference>
<feature type="domain" description="Cation/H+ exchanger transmembrane" evidence="8">
    <location>
        <begin position="17"/>
        <end position="393"/>
    </location>
</feature>
<feature type="transmembrane region" description="Helical" evidence="7">
    <location>
        <begin position="310"/>
        <end position="333"/>
    </location>
</feature>
<keyword evidence="6 7" id="KW-0472">Membrane</keyword>
<name>A0A5E6MGS5_9BACT</name>
<dbReference type="AlphaFoldDB" id="A0A5E6MGS5"/>
<dbReference type="GO" id="GO:0015297">
    <property type="term" value="F:antiporter activity"/>
    <property type="evidence" value="ECO:0007669"/>
    <property type="project" value="InterPro"/>
</dbReference>
<dbReference type="Pfam" id="PF00999">
    <property type="entry name" value="Na_H_Exchanger"/>
    <property type="match status" value="1"/>
</dbReference>
<keyword evidence="2" id="KW-0813">Transport</keyword>